<reference evidence="1" key="1">
    <citation type="submission" date="2020-10" db="EMBL/GenBank/DDBJ databases">
        <authorList>
            <person name="Castelo-Branco R."/>
            <person name="Eusebio N."/>
            <person name="Adriana R."/>
            <person name="Vieira A."/>
            <person name="Brugerolle De Fraissinette N."/>
            <person name="Rezende De Castro R."/>
            <person name="Schneider M.P."/>
            <person name="Vasconcelos V."/>
            <person name="Leao P.N."/>
        </authorList>
    </citation>
    <scope>NUCLEOTIDE SEQUENCE</scope>
    <source>
        <strain evidence="1">LEGE 07310</strain>
    </source>
</reference>
<comment type="caution">
    <text evidence="1">The sequence shown here is derived from an EMBL/GenBank/DDBJ whole genome shotgun (WGS) entry which is preliminary data.</text>
</comment>
<evidence type="ECO:0000313" key="1">
    <source>
        <dbReference type="EMBL" id="MBE9076558.1"/>
    </source>
</evidence>
<name>A0A8J7AFI4_9CYAN</name>
<protein>
    <recommendedName>
        <fullName evidence="3">Ribbon-helix-helix protein CopG domain-containing protein</fullName>
    </recommendedName>
</protein>
<organism evidence="1 2">
    <name type="scientific">Vasconcelosia minhoensis LEGE 07310</name>
    <dbReference type="NCBI Taxonomy" id="915328"/>
    <lineage>
        <taxon>Bacteria</taxon>
        <taxon>Bacillati</taxon>
        <taxon>Cyanobacteriota</taxon>
        <taxon>Cyanophyceae</taxon>
        <taxon>Nodosilineales</taxon>
        <taxon>Cymatolegaceae</taxon>
        <taxon>Vasconcelosia</taxon>
        <taxon>Vasconcelosia minhoensis</taxon>
    </lineage>
</organism>
<proteinExistence type="predicted"/>
<dbReference type="Proteomes" id="UP000636505">
    <property type="component" value="Unassembled WGS sequence"/>
</dbReference>
<dbReference type="RefSeq" id="WP_193905222.1">
    <property type="nucleotide sequence ID" value="NZ_JADEXG010000007.1"/>
</dbReference>
<evidence type="ECO:0008006" key="3">
    <source>
        <dbReference type="Google" id="ProtNLM"/>
    </source>
</evidence>
<accession>A0A8J7AFI4</accession>
<sequence length="78" mass="8930">MAAKTKITVTVDADLLHSLEQYNHQSRSEMVETAMQVYRKHLIDQQLLQFYAQHSETPEGQAWVDIAHDNLDAAFADD</sequence>
<gene>
    <name evidence="1" type="ORF">IQ241_04485</name>
</gene>
<dbReference type="EMBL" id="JADEXG010000007">
    <property type="protein sequence ID" value="MBE9076558.1"/>
    <property type="molecule type" value="Genomic_DNA"/>
</dbReference>
<evidence type="ECO:0000313" key="2">
    <source>
        <dbReference type="Proteomes" id="UP000636505"/>
    </source>
</evidence>
<keyword evidence="2" id="KW-1185">Reference proteome</keyword>
<dbReference type="AlphaFoldDB" id="A0A8J7AFI4"/>